<dbReference type="Gene3D" id="3.40.710.10">
    <property type="entry name" value="DD-peptidase/beta-lactamase superfamily"/>
    <property type="match status" value="1"/>
</dbReference>
<comment type="similarity">
    <text evidence="1">In the C-terminal section; belongs to the transpeptidase family.</text>
</comment>
<evidence type="ECO:0000256" key="12">
    <source>
        <dbReference type="ARBA" id="ARBA00022989"/>
    </source>
</evidence>
<comment type="caution">
    <text evidence="20">The sequence shown here is derived from an EMBL/GenBank/DDBJ whole genome shotgun (WGS) entry which is preliminary data.</text>
</comment>
<feature type="domain" description="Penicillin-binding protein transpeptidase" evidence="18">
    <location>
        <begin position="317"/>
        <end position="589"/>
    </location>
</feature>
<reference evidence="20 21" key="1">
    <citation type="submission" date="2014-06" db="EMBL/GenBank/DDBJ databases">
        <title>Draft genome sequence of Bacillus manliponensis JCM 15802 (MCCC 1A00708).</title>
        <authorList>
            <person name="Lai Q."/>
            <person name="Liu Y."/>
            <person name="Shao Z."/>
        </authorList>
    </citation>
    <scope>NUCLEOTIDE SEQUENCE [LARGE SCALE GENOMIC DNA]</scope>
    <source>
        <strain evidence="20 21">JCM 15802</strain>
    </source>
</reference>
<dbReference type="InterPro" id="IPR036950">
    <property type="entry name" value="PBP_transglycosylase"/>
</dbReference>
<dbReference type="GO" id="GO:0008955">
    <property type="term" value="F:peptidoglycan glycosyltransferase activity"/>
    <property type="evidence" value="ECO:0007669"/>
    <property type="project" value="UniProtKB-EC"/>
</dbReference>
<evidence type="ECO:0000256" key="10">
    <source>
        <dbReference type="ARBA" id="ARBA00022960"/>
    </source>
</evidence>
<keyword evidence="9" id="KW-0378">Hydrolase</keyword>
<dbReference type="RefSeq" id="WP_034637346.1">
    <property type="nucleotide sequence ID" value="NZ_CBCSJC010000003.1"/>
</dbReference>
<dbReference type="Proteomes" id="UP000027822">
    <property type="component" value="Unassembled WGS sequence"/>
</dbReference>
<keyword evidence="8" id="KW-0812">Transmembrane</keyword>
<evidence type="ECO:0000256" key="3">
    <source>
        <dbReference type="ARBA" id="ARBA00022475"/>
    </source>
</evidence>
<dbReference type="InterPro" id="IPR012338">
    <property type="entry name" value="Beta-lactam/transpept-like"/>
</dbReference>
<evidence type="ECO:0000313" key="20">
    <source>
        <dbReference type="EMBL" id="KEK20132.1"/>
    </source>
</evidence>
<accession>A0A073K104</accession>
<sequence length="705" mass="79546">MKRVKWSVISVAAVVVLAIALYKVIVLAGGYMMDEKRLVFHSSSRIVDQKGKEITKLYVENRELIPVEEIPKHVQQAFIAVEDSRFYKHHGIDTSAIIRALLKDIAAGGKVEGGSTITQQLVKNVFLTHEKTITRKAKEVAIAFYLEQKYTKNELLEMYLNHIYFGHGAYGIQAAAKFYFNKDAKKLTVEEGAMLAGLPKAPNGYSPLLEPYKSKERRDLVLSLMHKQGYLSAEETVRYQGKTIALHTNEDERELAYMPYVDMVIDEAARIYGLSHQEVLRGGYTFVVPMDEKVQKVAYAQFQDNRNFPMQNKEIEGSFLLMDSKTGGIKATIGGRHYVARGLNRVYAKRQPGSVLKPLLVYAPALETKRYKPYSLLKNEKLSFEGYMPKNYNDQYSKEMTMYDALLQSANVPAVSLLQEMGVEQGKSYLEKGNVHIPESGLSTALGGLREGISPLDLVKMYRAFLANGKIIEPYVIEKVLNRRGEVIGKASTKETRVFSKQTAWYMTKMLEGVVQEGTARKGVYKGALAGKTGTTSLPKQREGARDVWFVGYTPTVVGAIWMGYDQTDEGHYIRGDSSSPTELFKSILTKANVQVQETFQQPRGVETIGRPIRLSKLKDFEAKLSFTPFSLFTAKLTWTPLFDKRIEYRVYKVDGGKTVHVDTVVGKGEYEAPFINVFSRPQFYVVPYNPQTEREGEKTKVVKP</sequence>
<dbReference type="GO" id="GO:0030288">
    <property type="term" value="C:outer membrane-bounded periplasmic space"/>
    <property type="evidence" value="ECO:0007669"/>
    <property type="project" value="TreeGrafter"/>
</dbReference>
<keyword evidence="15" id="KW-0961">Cell wall biogenesis/degradation</keyword>
<dbReference type="InterPro" id="IPR050396">
    <property type="entry name" value="Glycosyltr_51/Transpeptidase"/>
</dbReference>
<dbReference type="GO" id="GO:0071555">
    <property type="term" value="P:cell wall organization"/>
    <property type="evidence" value="ECO:0007669"/>
    <property type="project" value="UniProtKB-KW"/>
</dbReference>
<dbReference type="eggNOG" id="COG0744">
    <property type="taxonomic scope" value="Bacteria"/>
</dbReference>
<comment type="similarity">
    <text evidence="2">In the N-terminal section; belongs to the glycosyltransferase 51 family.</text>
</comment>
<keyword evidence="6" id="KW-0328">Glycosyltransferase</keyword>
<dbReference type="STRING" id="574376.BAMA_16920"/>
<evidence type="ECO:0000256" key="4">
    <source>
        <dbReference type="ARBA" id="ARBA00022645"/>
    </source>
</evidence>
<keyword evidence="5" id="KW-0645">Protease</keyword>
<dbReference type="Gene3D" id="1.10.3810.10">
    <property type="entry name" value="Biosynthetic peptidoglycan transglycosylase-like"/>
    <property type="match status" value="1"/>
</dbReference>
<evidence type="ECO:0000256" key="14">
    <source>
        <dbReference type="ARBA" id="ARBA00023268"/>
    </source>
</evidence>
<name>A0A073K104_9BACI</name>
<dbReference type="FunFam" id="1.10.3810.10:FF:000001">
    <property type="entry name" value="Penicillin-binding protein 1A"/>
    <property type="match status" value="1"/>
</dbReference>
<dbReference type="GO" id="GO:0008658">
    <property type="term" value="F:penicillin binding"/>
    <property type="evidence" value="ECO:0007669"/>
    <property type="project" value="InterPro"/>
</dbReference>
<evidence type="ECO:0000256" key="9">
    <source>
        <dbReference type="ARBA" id="ARBA00022801"/>
    </source>
</evidence>
<evidence type="ECO:0000256" key="15">
    <source>
        <dbReference type="ARBA" id="ARBA00023316"/>
    </source>
</evidence>
<evidence type="ECO:0000256" key="1">
    <source>
        <dbReference type="ARBA" id="ARBA00007090"/>
    </source>
</evidence>
<keyword evidence="10" id="KW-0133">Cell shape</keyword>
<feature type="domain" description="Glycosyl transferase family 51" evidence="19">
    <location>
        <begin position="51"/>
        <end position="225"/>
    </location>
</feature>
<dbReference type="PANTHER" id="PTHR32282:SF32">
    <property type="entry name" value="PENICILLIN-BINDING PROTEIN 2A"/>
    <property type="match status" value="1"/>
</dbReference>
<evidence type="ECO:0000259" key="19">
    <source>
        <dbReference type="Pfam" id="PF00912"/>
    </source>
</evidence>
<dbReference type="EMBL" id="JOTN01000004">
    <property type="protein sequence ID" value="KEK20132.1"/>
    <property type="molecule type" value="Genomic_DNA"/>
</dbReference>
<dbReference type="InterPro" id="IPR023346">
    <property type="entry name" value="Lysozyme-like_dom_sf"/>
</dbReference>
<keyword evidence="21" id="KW-1185">Reference proteome</keyword>
<dbReference type="SUPFAM" id="SSF56601">
    <property type="entry name" value="beta-lactamase/transpeptidase-like"/>
    <property type="match status" value="1"/>
</dbReference>
<dbReference type="PANTHER" id="PTHR32282">
    <property type="entry name" value="BINDING PROTEIN TRANSPEPTIDASE, PUTATIVE-RELATED"/>
    <property type="match status" value="1"/>
</dbReference>
<keyword evidence="7" id="KW-0808">Transferase</keyword>
<keyword evidence="13" id="KW-0472">Membrane</keyword>
<dbReference type="NCBIfam" id="TIGR02074">
    <property type="entry name" value="PBP_1a_fam"/>
    <property type="match status" value="1"/>
</dbReference>
<evidence type="ECO:0000256" key="8">
    <source>
        <dbReference type="ARBA" id="ARBA00022692"/>
    </source>
</evidence>
<dbReference type="InterPro" id="IPR001264">
    <property type="entry name" value="Glyco_trans_51"/>
</dbReference>
<keyword evidence="3" id="KW-1003">Cell membrane</keyword>
<keyword evidence="14" id="KW-0511">Multifunctional enzyme</keyword>
<dbReference type="InterPro" id="IPR001460">
    <property type="entry name" value="PCN-bd_Tpept"/>
</dbReference>
<evidence type="ECO:0000256" key="2">
    <source>
        <dbReference type="ARBA" id="ARBA00007739"/>
    </source>
</evidence>
<evidence type="ECO:0000256" key="6">
    <source>
        <dbReference type="ARBA" id="ARBA00022676"/>
    </source>
</evidence>
<dbReference type="GO" id="GO:0008360">
    <property type="term" value="P:regulation of cell shape"/>
    <property type="evidence" value="ECO:0007669"/>
    <property type="project" value="UniProtKB-KW"/>
</dbReference>
<protein>
    <submittedName>
        <fullName evidence="20">Penicillin-binding protein</fullName>
    </submittedName>
</protein>
<dbReference type="AlphaFoldDB" id="A0A073K104"/>
<dbReference type="GO" id="GO:0006508">
    <property type="term" value="P:proteolysis"/>
    <property type="evidence" value="ECO:0007669"/>
    <property type="project" value="UniProtKB-KW"/>
</dbReference>
<evidence type="ECO:0000256" key="16">
    <source>
        <dbReference type="ARBA" id="ARBA00034000"/>
    </source>
</evidence>
<gene>
    <name evidence="20" type="ORF">BAMA_16920</name>
</gene>
<dbReference type="Pfam" id="PF00905">
    <property type="entry name" value="Transpeptidase"/>
    <property type="match status" value="1"/>
</dbReference>
<dbReference type="SUPFAM" id="SSF53955">
    <property type="entry name" value="Lysozyme-like"/>
    <property type="match status" value="1"/>
</dbReference>
<proteinExistence type="inferred from homology"/>
<evidence type="ECO:0000256" key="5">
    <source>
        <dbReference type="ARBA" id="ARBA00022670"/>
    </source>
</evidence>
<organism evidence="20 21">
    <name type="scientific">Bacillus manliponensis</name>
    <dbReference type="NCBI Taxonomy" id="574376"/>
    <lineage>
        <taxon>Bacteria</taxon>
        <taxon>Bacillati</taxon>
        <taxon>Bacillota</taxon>
        <taxon>Bacilli</taxon>
        <taxon>Bacillales</taxon>
        <taxon>Bacillaceae</taxon>
        <taxon>Bacillus</taxon>
        <taxon>Bacillus cereus group</taxon>
    </lineage>
</organism>
<keyword evidence="12" id="KW-1133">Transmembrane helix</keyword>
<keyword evidence="4" id="KW-0121">Carboxypeptidase</keyword>
<evidence type="ECO:0000256" key="7">
    <source>
        <dbReference type="ARBA" id="ARBA00022679"/>
    </source>
</evidence>
<evidence type="ECO:0000259" key="18">
    <source>
        <dbReference type="Pfam" id="PF00905"/>
    </source>
</evidence>
<evidence type="ECO:0000313" key="21">
    <source>
        <dbReference type="Proteomes" id="UP000027822"/>
    </source>
</evidence>
<keyword evidence="11" id="KW-0573">Peptidoglycan synthesis</keyword>
<evidence type="ECO:0000256" key="11">
    <source>
        <dbReference type="ARBA" id="ARBA00022984"/>
    </source>
</evidence>
<comment type="catalytic activity">
    <reaction evidence="17">
        <text>[GlcNAc-(1-&gt;4)-Mur2Ac(oyl-L-Ala-gamma-D-Glu-L-Lys-D-Ala-D-Ala)](n)-di-trans,octa-cis-undecaprenyl diphosphate + beta-D-GlcNAc-(1-&gt;4)-Mur2Ac(oyl-L-Ala-gamma-D-Glu-L-Lys-D-Ala-D-Ala)-di-trans,octa-cis-undecaprenyl diphosphate = [GlcNAc-(1-&gt;4)-Mur2Ac(oyl-L-Ala-gamma-D-Glu-L-Lys-D-Ala-D-Ala)](n+1)-di-trans,octa-cis-undecaprenyl diphosphate + di-trans,octa-cis-undecaprenyl diphosphate + H(+)</text>
        <dbReference type="Rhea" id="RHEA:23708"/>
        <dbReference type="Rhea" id="RHEA-COMP:9602"/>
        <dbReference type="Rhea" id="RHEA-COMP:9603"/>
        <dbReference type="ChEBI" id="CHEBI:15378"/>
        <dbReference type="ChEBI" id="CHEBI:58405"/>
        <dbReference type="ChEBI" id="CHEBI:60033"/>
        <dbReference type="ChEBI" id="CHEBI:78435"/>
        <dbReference type="EC" id="2.4.99.28"/>
    </reaction>
</comment>
<dbReference type="GO" id="GO:0009252">
    <property type="term" value="P:peptidoglycan biosynthetic process"/>
    <property type="evidence" value="ECO:0007669"/>
    <property type="project" value="UniProtKB-KW"/>
</dbReference>
<evidence type="ECO:0000256" key="17">
    <source>
        <dbReference type="ARBA" id="ARBA00049902"/>
    </source>
</evidence>
<dbReference type="Pfam" id="PF00912">
    <property type="entry name" value="Transgly"/>
    <property type="match status" value="1"/>
</dbReference>
<comment type="catalytic activity">
    <reaction evidence="16">
        <text>Preferential cleavage: (Ac)2-L-Lys-D-Ala-|-D-Ala. Also transpeptidation of peptidyl-alanyl moieties that are N-acyl substituents of D-alanine.</text>
        <dbReference type="EC" id="3.4.16.4"/>
    </reaction>
</comment>
<dbReference type="GO" id="GO:0009002">
    <property type="term" value="F:serine-type D-Ala-D-Ala carboxypeptidase activity"/>
    <property type="evidence" value="ECO:0007669"/>
    <property type="project" value="UniProtKB-EC"/>
</dbReference>
<evidence type="ECO:0000256" key="13">
    <source>
        <dbReference type="ARBA" id="ARBA00023136"/>
    </source>
</evidence>
<dbReference type="OrthoDB" id="9766909at2"/>